<gene>
    <name evidence="5" type="primary">csrA</name>
    <name evidence="6" type="ORF">A2074_02435</name>
</gene>
<keyword evidence="2 5" id="KW-0678">Repressor</keyword>
<comment type="function">
    <text evidence="5">A translational regulator that binds mRNA to regulate translation initiation and/or mRNA stability. Usually binds in the 5'-UTR at or near the Shine-Dalgarno sequence preventing ribosome-binding, thus repressing translation. Its main target seems to be the major flagellin gene, while its function is anatagonized by FliW.</text>
</comment>
<dbReference type="InterPro" id="IPR003751">
    <property type="entry name" value="CsrA"/>
</dbReference>
<evidence type="ECO:0000256" key="2">
    <source>
        <dbReference type="ARBA" id="ARBA00022491"/>
    </source>
</evidence>
<sequence>MLVLTRKINESINIGNDIEVFIVEVKDDHVKIGIKAPKNIPVYRQEIYKSILEENDRAASTSKDALQNLSDLLAKDIS</sequence>
<dbReference type="EMBL" id="MELI01000062">
    <property type="protein sequence ID" value="OFW33646.1"/>
    <property type="molecule type" value="Genomic_DNA"/>
</dbReference>
<dbReference type="GO" id="GO:0045947">
    <property type="term" value="P:negative regulation of translational initiation"/>
    <property type="evidence" value="ECO:0007669"/>
    <property type="project" value="UniProtKB-UniRule"/>
</dbReference>
<keyword evidence="5" id="KW-1005">Bacterial flagellum biogenesis</keyword>
<evidence type="ECO:0000256" key="4">
    <source>
        <dbReference type="ARBA" id="ARBA00022884"/>
    </source>
</evidence>
<dbReference type="NCBIfam" id="NF002469">
    <property type="entry name" value="PRK01712.1"/>
    <property type="match status" value="1"/>
</dbReference>
<dbReference type="NCBIfam" id="TIGR00202">
    <property type="entry name" value="csrA"/>
    <property type="match status" value="1"/>
</dbReference>
<dbReference type="PANTHER" id="PTHR34984">
    <property type="entry name" value="CARBON STORAGE REGULATOR"/>
    <property type="match status" value="1"/>
</dbReference>
<evidence type="ECO:0000256" key="5">
    <source>
        <dbReference type="HAMAP-Rule" id="MF_00167"/>
    </source>
</evidence>
<name>A0A1F2URA0_9ACTN</name>
<dbReference type="GO" id="GO:0048027">
    <property type="term" value="F:mRNA 5'-UTR binding"/>
    <property type="evidence" value="ECO:0007669"/>
    <property type="project" value="UniProtKB-UniRule"/>
</dbReference>
<dbReference type="Gene3D" id="2.60.40.4380">
    <property type="entry name" value="Translational regulator CsrA"/>
    <property type="match status" value="1"/>
</dbReference>
<dbReference type="Proteomes" id="UP000178086">
    <property type="component" value="Unassembled WGS sequence"/>
</dbReference>
<comment type="subunit">
    <text evidence="5">Homodimer; the beta-strands of each monomer intercalate to form a hydrophobic core, while the alpha-helices form wings that extend away from the core.</text>
</comment>
<accession>A0A1F2URA0</accession>
<keyword evidence="4 5" id="KW-0694">RNA-binding</keyword>
<keyword evidence="3 5" id="KW-0810">Translation regulation</keyword>
<dbReference type="Pfam" id="PF02599">
    <property type="entry name" value="CsrA"/>
    <property type="match status" value="1"/>
</dbReference>
<dbReference type="HAMAP" id="MF_00167">
    <property type="entry name" value="CsrA"/>
    <property type="match status" value="1"/>
</dbReference>
<evidence type="ECO:0000313" key="7">
    <source>
        <dbReference type="Proteomes" id="UP000178086"/>
    </source>
</evidence>
<dbReference type="AlphaFoldDB" id="A0A1F2URA0"/>
<keyword evidence="1 5" id="KW-0963">Cytoplasm</keyword>
<proteinExistence type="inferred from homology"/>
<dbReference type="GO" id="GO:0044781">
    <property type="term" value="P:bacterial-type flagellum organization"/>
    <property type="evidence" value="ECO:0007669"/>
    <property type="project" value="UniProtKB-KW"/>
</dbReference>
<dbReference type="InterPro" id="IPR036107">
    <property type="entry name" value="CsrA_sf"/>
</dbReference>
<dbReference type="FunFam" id="2.60.40.4380:FF:000002">
    <property type="entry name" value="Translational regulator CsrA"/>
    <property type="match status" value="1"/>
</dbReference>
<evidence type="ECO:0000256" key="3">
    <source>
        <dbReference type="ARBA" id="ARBA00022845"/>
    </source>
</evidence>
<dbReference type="GO" id="GO:0005829">
    <property type="term" value="C:cytosol"/>
    <property type="evidence" value="ECO:0007669"/>
    <property type="project" value="TreeGrafter"/>
</dbReference>
<dbReference type="PANTHER" id="PTHR34984:SF1">
    <property type="entry name" value="CARBON STORAGE REGULATOR"/>
    <property type="match status" value="1"/>
</dbReference>
<comment type="subcellular location">
    <subcellularLocation>
        <location evidence="5">Cytoplasm</location>
    </subcellularLocation>
</comment>
<reference evidence="6 7" key="1">
    <citation type="journal article" date="2016" name="Nat. Commun.">
        <title>Thousands of microbial genomes shed light on interconnected biogeochemical processes in an aquifer system.</title>
        <authorList>
            <person name="Anantharaman K."/>
            <person name="Brown C.T."/>
            <person name="Hug L.A."/>
            <person name="Sharon I."/>
            <person name="Castelle C.J."/>
            <person name="Probst A.J."/>
            <person name="Thomas B.C."/>
            <person name="Singh A."/>
            <person name="Wilkins M.J."/>
            <person name="Karaoz U."/>
            <person name="Brodie E.L."/>
            <person name="Williams K.H."/>
            <person name="Hubbard S.S."/>
            <person name="Banfield J.F."/>
        </authorList>
    </citation>
    <scope>NUCLEOTIDE SEQUENCE [LARGE SCALE GENOMIC DNA]</scope>
</reference>
<dbReference type="GO" id="GO:0006402">
    <property type="term" value="P:mRNA catabolic process"/>
    <property type="evidence" value="ECO:0007669"/>
    <property type="project" value="InterPro"/>
</dbReference>
<dbReference type="GO" id="GO:0006109">
    <property type="term" value="P:regulation of carbohydrate metabolic process"/>
    <property type="evidence" value="ECO:0007669"/>
    <property type="project" value="InterPro"/>
</dbReference>
<protein>
    <recommendedName>
        <fullName evidence="5">Translational regulator CsrA</fullName>
    </recommendedName>
</protein>
<comment type="similarity">
    <text evidence="5">Belongs to the CsrA/RsmA family.</text>
</comment>
<dbReference type="SUPFAM" id="SSF117130">
    <property type="entry name" value="CsrA-like"/>
    <property type="match status" value="1"/>
</dbReference>
<evidence type="ECO:0000313" key="6">
    <source>
        <dbReference type="EMBL" id="OFW33646.1"/>
    </source>
</evidence>
<evidence type="ECO:0000256" key="1">
    <source>
        <dbReference type="ARBA" id="ARBA00022490"/>
    </source>
</evidence>
<comment type="caution">
    <text evidence="6">The sequence shown here is derived from an EMBL/GenBank/DDBJ whole genome shotgun (WGS) entry which is preliminary data.</text>
</comment>
<dbReference type="GO" id="GO:1902208">
    <property type="term" value="P:regulation of bacterial-type flagellum assembly"/>
    <property type="evidence" value="ECO:0007669"/>
    <property type="project" value="UniProtKB-UniRule"/>
</dbReference>
<organism evidence="6 7">
    <name type="scientific">Candidatus Aquicultor primus</name>
    <dbReference type="NCBI Taxonomy" id="1797195"/>
    <lineage>
        <taxon>Bacteria</taxon>
        <taxon>Bacillati</taxon>
        <taxon>Actinomycetota</taxon>
        <taxon>Candidatus Aquicultoria</taxon>
        <taxon>Candidatus Aquicultorales</taxon>
        <taxon>Candidatus Aquicultoraceae</taxon>
        <taxon>Candidatus Aquicultor</taxon>
    </lineage>
</organism>